<dbReference type="GO" id="GO:0012505">
    <property type="term" value="C:endomembrane system"/>
    <property type="evidence" value="ECO:0007669"/>
    <property type="project" value="UniProtKB-SubCell"/>
</dbReference>
<keyword evidence="3 11" id="KW-0812">Transmembrane</keyword>
<dbReference type="PROSITE" id="PS50859">
    <property type="entry name" value="LONGIN"/>
    <property type="match status" value="1"/>
</dbReference>
<keyword evidence="4" id="KW-0653">Protein transport</keyword>
<dbReference type="GO" id="GO:0016020">
    <property type="term" value="C:membrane"/>
    <property type="evidence" value="ECO:0007669"/>
    <property type="project" value="InterPro"/>
</dbReference>
<evidence type="ECO:0000256" key="9">
    <source>
        <dbReference type="PROSITE-ProRule" id="PRU00290"/>
    </source>
</evidence>
<dbReference type="Gene3D" id="1.20.5.110">
    <property type="match status" value="1"/>
</dbReference>
<feature type="compositionally biased region" description="Polar residues" evidence="10">
    <location>
        <begin position="570"/>
        <end position="584"/>
    </location>
</feature>
<dbReference type="GO" id="GO:0016192">
    <property type="term" value="P:vesicle-mediated transport"/>
    <property type="evidence" value="ECO:0007669"/>
    <property type="project" value="InterPro"/>
</dbReference>
<reference evidence="14" key="1">
    <citation type="submission" date="2020-12" db="EMBL/GenBank/DDBJ databases">
        <title>Metabolic potential, ecology and presence of endohyphal bacteria is reflected in genomic diversity of Mucoromycotina.</title>
        <authorList>
            <person name="Muszewska A."/>
            <person name="Okrasinska A."/>
            <person name="Steczkiewicz K."/>
            <person name="Drgas O."/>
            <person name="Orlowska M."/>
            <person name="Perlinska-Lenart U."/>
            <person name="Aleksandrzak-Piekarczyk T."/>
            <person name="Szatraj K."/>
            <person name="Zielenkiewicz U."/>
            <person name="Pilsyk S."/>
            <person name="Malc E."/>
            <person name="Mieczkowski P."/>
            <person name="Kruszewska J.S."/>
            <person name="Biernat P."/>
            <person name="Pawlowska J."/>
        </authorList>
    </citation>
    <scope>NUCLEOTIDE SEQUENCE</scope>
    <source>
        <strain evidence="14">WA0000051536</strain>
    </source>
</reference>
<dbReference type="AlphaFoldDB" id="A0A8H7PVN9"/>
<dbReference type="EMBL" id="JAEPRA010000009">
    <property type="protein sequence ID" value="KAG2180349.1"/>
    <property type="molecule type" value="Genomic_DNA"/>
</dbReference>
<dbReference type="Pfam" id="PF00957">
    <property type="entry name" value="Synaptobrevin"/>
    <property type="match status" value="1"/>
</dbReference>
<dbReference type="Proteomes" id="UP000612746">
    <property type="component" value="Unassembled WGS sequence"/>
</dbReference>
<dbReference type="SUPFAM" id="SSF46689">
    <property type="entry name" value="Homeodomain-like"/>
    <property type="match status" value="1"/>
</dbReference>
<evidence type="ECO:0000256" key="4">
    <source>
        <dbReference type="ARBA" id="ARBA00022927"/>
    </source>
</evidence>
<feature type="domain" description="Longin" evidence="12">
    <location>
        <begin position="3"/>
        <end position="110"/>
    </location>
</feature>
<dbReference type="GO" id="GO:0015031">
    <property type="term" value="P:protein transport"/>
    <property type="evidence" value="ECO:0007669"/>
    <property type="project" value="UniProtKB-KW"/>
</dbReference>
<dbReference type="CDD" id="cd11660">
    <property type="entry name" value="SANT_TRF"/>
    <property type="match status" value="1"/>
</dbReference>
<gene>
    <name evidence="14" type="ORF">INT44_003351</name>
</gene>
<dbReference type="InterPro" id="IPR009057">
    <property type="entry name" value="Homeodomain-like_sf"/>
</dbReference>
<dbReference type="PROSITE" id="PS50892">
    <property type="entry name" value="V_SNARE"/>
    <property type="match status" value="1"/>
</dbReference>
<evidence type="ECO:0000256" key="11">
    <source>
        <dbReference type="SAM" id="Phobius"/>
    </source>
</evidence>
<evidence type="ECO:0000313" key="15">
    <source>
        <dbReference type="Proteomes" id="UP000612746"/>
    </source>
</evidence>
<dbReference type="Pfam" id="PF13774">
    <property type="entry name" value="Longin"/>
    <property type="match status" value="1"/>
</dbReference>
<dbReference type="InterPro" id="IPR042855">
    <property type="entry name" value="V_SNARE_CC"/>
</dbReference>
<evidence type="ECO:0000259" key="13">
    <source>
        <dbReference type="PROSITE" id="PS50892"/>
    </source>
</evidence>
<dbReference type="FunFam" id="1.20.5.110:FF:000004">
    <property type="entry name" value="Vesicle-associated membrane protein 7"/>
    <property type="match status" value="1"/>
</dbReference>
<organism evidence="14 15">
    <name type="scientific">Umbelopsis vinacea</name>
    <dbReference type="NCBI Taxonomy" id="44442"/>
    <lineage>
        <taxon>Eukaryota</taxon>
        <taxon>Fungi</taxon>
        <taxon>Fungi incertae sedis</taxon>
        <taxon>Mucoromycota</taxon>
        <taxon>Mucoromycotina</taxon>
        <taxon>Umbelopsidomycetes</taxon>
        <taxon>Umbelopsidales</taxon>
        <taxon>Umbelopsidaceae</taxon>
        <taxon>Umbelopsis</taxon>
    </lineage>
</organism>
<name>A0A8H7PVN9_9FUNG</name>
<dbReference type="SUPFAM" id="SSF64356">
    <property type="entry name" value="SNARE-like"/>
    <property type="match status" value="1"/>
</dbReference>
<evidence type="ECO:0000256" key="7">
    <source>
        <dbReference type="ARBA" id="ARBA00026133"/>
    </source>
</evidence>
<proteinExistence type="inferred from homology"/>
<feature type="compositionally biased region" description="Polar residues" evidence="10">
    <location>
        <begin position="436"/>
        <end position="451"/>
    </location>
</feature>
<evidence type="ECO:0000256" key="2">
    <source>
        <dbReference type="ARBA" id="ARBA00022448"/>
    </source>
</evidence>
<dbReference type="InterPro" id="IPR011012">
    <property type="entry name" value="Longin-like_dom_sf"/>
</dbReference>
<dbReference type="CDD" id="cd15843">
    <property type="entry name" value="R-SNARE"/>
    <property type="match status" value="1"/>
</dbReference>
<dbReference type="Gene3D" id="1.10.246.220">
    <property type="match status" value="1"/>
</dbReference>
<evidence type="ECO:0000256" key="1">
    <source>
        <dbReference type="ARBA" id="ARBA00008025"/>
    </source>
</evidence>
<feature type="domain" description="V-SNARE coiled-coil homology" evidence="13">
    <location>
        <begin position="125"/>
        <end position="185"/>
    </location>
</feature>
<dbReference type="PROSITE" id="PS00417">
    <property type="entry name" value="SYNAPTOBREVIN"/>
    <property type="match status" value="1"/>
</dbReference>
<protein>
    <recommendedName>
        <fullName evidence="7">Synaptobrevin homolog YKT6</fullName>
    </recommendedName>
</protein>
<dbReference type="InterPro" id="IPR001388">
    <property type="entry name" value="Synaptobrevin-like"/>
</dbReference>
<sequence length="720" mass="80434">MSLIYGLVAHGFVILAEHTNSTGNFAQVTQAILEKIPPNNSKLTYVYDRYLFHYICEDGLTYMCMADDSFGRRTPFAFLQDIKEKFLSAYDRDAALNAPIYGMNEFSKVIAKQMEEYSTNPGANKLKQVHGEIEQVKDVMVHNIERVLERGERIELLVDKTDNLNQQAFQFKKRSTQLKRQMWWKNTKLMFIIVVVCFLIAYFLACAICGFPGILRPMQRQVFQIKYRPEAALDEFEAYVLGAQEEDDISPSEPYDELDAMEALILNVREESDHETTHDMEDSKDVNDAGEIHANQQGRFDPYSVSSSASENLQISMSSSTLAGHRDTASEYQQMEDEEEQLDQLLFALSDANGQEPASQQSARSVSPAAGISASSHLGEPESSTKKSSQGNSHPNGNESEDSMFEDMQSHQPDAPSQAIPYRRVVKRKLPESAPLDNTRQSHLSTEAISSNKKRITDPQENAVRLTEEDFEKTSAMTEPLAINVKNTTLGKVMLSSVRSLPNISVVVGPPDSADEYEWSDSGLTPPTSPEGGAETFPLHISAEARHMAVTEPEPILEAIRHMSILPESSRTHFTTREGSTSAATRLPARQASSMSPDLTLPWRPEASQHAQDRQPNTPPPPKVEMQRAAPLVQAGAKAVKKGARKVRIPWSAREVDALEAGLEKFGWGQWLGIKKLNYVILKDRDNVAIKDKARNEALRRQKERIPLGPYCGCPFIAEA</sequence>
<dbReference type="SUPFAM" id="SSF58038">
    <property type="entry name" value="SNARE fusion complex"/>
    <property type="match status" value="1"/>
</dbReference>
<keyword evidence="2" id="KW-0813">Transport</keyword>
<dbReference type="SMART" id="SM01270">
    <property type="entry name" value="Longin"/>
    <property type="match status" value="1"/>
</dbReference>
<feature type="transmembrane region" description="Helical" evidence="11">
    <location>
        <begin position="189"/>
        <end position="215"/>
    </location>
</feature>
<feature type="region of interest" description="Disordered" evidence="10">
    <location>
        <begin position="319"/>
        <end position="339"/>
    </location>
</feature>
<dbReference type="GO" id="GO:0005737">
    <property type="term" value="C:cytoplasm"/>
    <property type="evidence" value="ECO:0007669"/>
    <property type="project" value="UniProtKB-ARBA"/>
</dbReference>
<dbReference type="OrthoDB" id="248747at2759"/>
<evidence type="ECO:0000256" key="6">
    <source>
        <dbReference type="ARBA" id="ARBA00023136"/>
    </source>
</evidence>
<dbReference type="InterPro" id="IPR051097">
    <property type="entry name" value="Synaptobrevin-like_transport"/>
</dbReference>
<feature type="region of interest" description="Disordered" evidence="10">
    <location>
        <begin position="570"/>
        <end position="626"/>
    </location>
</feature>
<evidence type="ECO:0000259" key="12">
    <source>
        <dbReference type="PROSITE" id="PS50859"/>
    </source>
</evidence>
<evidence type="ECO:0000256" key="3">
    <source>
        <dbReference type="ARBA" id="ARBA00022692"/>
    </source>
</evidence>
<dbReference type="CDD" id="cd14824">
    <property type="entry name" value="Longin"/>
    <property type="match status" value="1"/>
</dbReference>
<keyword evidence="5 11" id="KW-1133">Transmembrane helix</keyword>
<keyword evidence="6 11" id="KW-0472">Membrane</keyword>
<keyword evidence="9" id="KW-0175">Coiled coil</keyword>
<dbReference type="FunFam" id="3.30.450.50:FF:000015">
    <property type="entry name" value="Synaptobrevin 2 isoform 1"/>
    <property type="match status" value="1"/>
</dbReference>
<accession>A0A8H7PVN9</accession>
<evidence type="ECO:0000313" key="14">
    <source>
        <dbReference type="EMBL" id="KAG2180349.1"/>
    </source>
</evidence>
<evidence type="ECO:0000256" key="10">
    <source>
        <dbReference type="SAM" id="MobiDB-lite"/>
    </source>
</evidence>
<feature type="region of interest" description="Disordered" evidence="10">
    <location>
        <begin position="353"/>
        <end position="462"/>
    </location>
</feature>
<feature type="compositionally biased region" description="Polar residues" evidence="10">
    <location>
        <begin position="353"/>
        <end position="365"/>
    </location>
</feature>
<comment type="similarity">
    <text evidence="1">Belongs to the synaptobrevin family.</text>
</comment>
<dbReference type="PANTHER" id="PTHR21136:SF168">
    <property type="entry name" value="VESICLE-ASSOCIATED MEMBRANE PROTEIN 9"/>
    <property type="match status" value="1"/>
</dbReference>
<dbReference type="Gene3D" id="3.30.450.50">
    <property type="entry name" value="Longin domain"/>
    <property type="match status" value="1"/>
</dbReference>
<feature type="compositionally biased region" description="Polar residues" evidence="10">
    <location>
        <begin position="386"/>
        <end position="398"/>
    </location>
</feature>
<dbReference type="PANTHER" id="PTHR21136">
    <property type="entry name" value="SNARE PROTEINS"/>
    <property type="match status" value="1"/>
</dbReference>
<comment type="subcellular location">
    <subcellularLocation>
        <location evidence="8">Endomembrane system</location>
        <topology evidence="8">Single-pass type IV membrane protein</topology>
    </subcellularLocation>
</comment>
<comment type="caution">
    <text evidence="14">The sequence shown here is derived from an EMBL/GenBank/DDBJ whole genome shotgun (WGS) entry which is preliminary data.</text>
</comment>
<evidence type="ECO:0000256" key="5">
    <source>
        <dbReference type="ARBA" id="ARBA00022989"/>
    </source>
</evidence>
<evidence type="ECO:0000256" key="8">
    <source>
        <dbReference type="ARBA" id="ARBA00046280"/>
    </source>
</evidence>
<dbReference type="PRINTS" id="PR00219">
    <property type="entry name" value="SYNAPTOBREVN"/>
</dbReference>
<keyword evidence="15" id="KW-1185">Reference proteome</keyword>
<dbReference type="InterPro" id="IPR010908">
    <property type="entry name" value="Longin_dom"/>
</dbReference>